<gene>
    <name evidence="2" type="ORF">CQW23_35847</name>
</gene>
<dbReference type="Proteomes" id="UP000224567">
    <property type="component" value="Unassembled WGS sequence"/>
</dbReference>
<name>A0A2G2UU91_CAPBA</name>
<evidence type="ECO:0000313" key="3">
    <source>
        <dbReference type="Proteomes" id="UP000224567"/>
    </source>
</evidence>
<feature type="region of interest" description="Disordered" evidence="1">
    <location>
        <begin position="71"/>
        <end position="102"/>
    </location>
</feature>
<evidence type="ECO:0000313" key="2">
    <source>
        <dbReference type="EMBL" id="PHT24411.1"/>
    </source>
</evidence>
<accession>A0A2G2UU91</accession>
<sequence>MFGTTTVDHPHCFDNFTTTTSSSIFDLLMLPPHHEPLHDQPIITTSTLEDSSIADQLINVSVTPNLSSISSISTELPADDYQQEKKVNQKDEEQHQDKYKKQ</sequence>
<reference evidence="2 3" key="1">
    <citation type="journal article" date="2017" name="Genome Biol.">
        <title>New reference genome sequences of hot pepper reveal the massive evolution of plant disease-resistance genes by retroduplication.</title>
        <authorList>
            <person name="Kim S."/>
            <person name="Park J."/>
            <person name="Yeom S.I."/>
            <person name="Kim Y.M."/>
            <person name="Seo E."/>
            <person name="Kim K.T."/>
            <person name="Kim M.S."/>
            <person name="Lee J.M."/>
            <person name="Cheong K."/>
            <person name="Shin H.S."/>
            <person name="Kim S.B."/>
            <person name="Han K."/>
            <person name="Lee J."/>
            <person name="Park M."/>
            <person name="Lee H.A."/>
            <person name="Lee H.Y."/>
            <person name="Lee Y."/>
            <person name="Oh S."/>
            <person name="Lee J.H."/>
            <person name="Choi E."/>
            <person name="Choi E."/>
            <person name="Lee S.E."/>
            <person name="Jeon J."/>
            <person name="Kim H."/>
            <person name="Choi G."/>
            <person name="Song H."/>
            <person name="Lee J."/>
            <person name="Lee S.C."/>
            <person name="Kwon J.K."/>
            <person name="Lee H.Y."/>
            <person name="Koo N."/>
            <person name="Hong Y."/>
            <person name="Kim R.W."/>
            <person name="Kang W.H."/>
            <person name="Huh J.H."/>
            <person name="Kang B.C."/>
            <person name="Yang T.J."/>
            <person name="Lee Y.H."/>
            <person name="Bennetzen J.L."/>
            <person name="Choi D."/>
        </authorList>
    </citation>
    <scope>NUCLEOTIDE SEQUENCE [LARGE SCALE GENOMIC DNA]</scope>
    <source>
        <strain evidence="3">cv. PBC81</strain>
    </source>
</reference>
<evidence type="ECO:0000256" key="1">
    <source>
        <dbReference type="SAM" id="MobiDB-lite"/>
    </source>
</evidence>
<dbReference type="EMBL" id="MLFT02022169">
    <property type="protein sequence ID" value="PHT24411.1"/>
    <property type="molecule type" value="Genomic_DNA"/>
</dbReference>
<keyword evidence="3" id="KW-1185">Reference proteome</keyword>
<proteinExistence type="predicted"/>
<dbReference type="AlphaFoldDB" id="A0A2G2UU91"/>
<protein>
    <submittedName>
        <fullName evidence="2">Uncharacterized protein</fullName>
    </submittedName>
</protein>
<reference evidence="3" key="2">
    <citation type="journal article" date="2017" name="J. Anim. Genet.">
        <title>Multiple reference genome sequences of hot pepper reveal the massive evolution of plant disease resistance genes by retroduplication.</title>
        <authorList>
            <person name="Kim S."/>
            <person name="Park J."/>
            <person name="Yeom S.-I."/>
            <person name="Kim Y.-M."/>
            <person name="Seo E."/>
            <person name="Kim K.-T."/>
            <person name="Kim M.-S."/>
            <person name="Lee J.M."/>
            <person name="Cheong K."/>
            <person name="Shin H.-S."/>
            <person name="Kim S.-B."/>
            <person name="Han K."/>
            <person name="Lee J."/>
            <person name="Park M."/>
            <person name="Lee H.-A."/>
            <person name="Lee H.-Y."/>
            <person name="Lee Y."/>
            <person name="Oh S."/>
            <person name="Lee J.H."/>
            <person name="Choi E."/>
            <person name="Choi E."/>
            <person name="Lee S.E."/>
            <person name="Jeon J."/>
            <person name="Kim H."/>
            <person name="Choi G."/>
            <person name="Song H."/>
            <person name="Lee J."/>
            <person name="Lee S.-C."/>
            <person name="Kwon J.-K."/>
            <person name="Lee H.-Y."/>
            <person name="Koo N."/>
            <person name="Hong Y."/>
            <person name="Kim R.W."/>
            <person name="Kang W.-H."/>
            <person name="Huh J.H."/>
            <person name="Kang B.-C."/>
            <person name="Yang T.-J."/>
            <person name="Lee Y.-H."/>
            <person name="Bennetzen J.L."/>
            <person name="Choi D."/>
        </authorList>
    </citation>
    <scope>NUCLEOTIDE SEQUENCE [LARGE SCALE GENOMIC DNA]</scope>
    <source>
        <strain evidence="3">cv. PBC81</strain>
    </source>
</reference>
<organism evidence="2 3">
    <name type="scientific">Capsicum baccatum</name>
    <name type="common">Peruvian pepper</name>
    <dbReference type="NCBI Taxonomy" id="33114"/>
    <lineage>
        <taxon>Eukaryota</taxon>
        <taxon>Viridiplantae</taxon>
        <taxon>Streptophyta</taxon>
        <taxon>Embryophyta</taxon>
        <taxon>Tracheophyta</taxon>
        <taxon>Spermatophyta</taxon>
        <taxon>Magnoliopsida</taxon>
        <taxon>eudicotyledons</taxon>
        <taxon>Gunneridae</taxon>
        <taxon>Pentapetalae</taxon>
        <taxon>asterids</taxon>
        <taxon>lamiids</taxon>
        <taxon>Solanales</taxon>
        <taxon>Solanaceae</taxon>
        <taxon>Solanoideae</taxon>
        <taxon>Capsiceae</taxon>
        <taxon>Capsicum</taxon>
    </lineage>
</organism>
<comment type="caution">
    <text evidence="2">The sequence shown here is derived from an EMBL/GenBank/DDBJ whole genome shotgun (WGS) entry which is preliminary data.</text>
</comment>
<feature type="compositionally biased region" description="Basic and acidic residues" evidence="1">
    <location>
        <begin position="82"/>
        <end position="102"/>
    </location>
</feature>